<sequence>MPTTENPEFHAGYFIDQSTPDDSISWAMAQPLGQWHSGELRREKRHKKKPSQLGVNCEGYCSLAPERLENHDAPVRSLKPCREAPV</sequence>
<reference evidence="1 2" key="1">
    <citation type="submission" date="2019-02" db="EMBL/GenBank/DDBJ databases">
        <title>Deep-cultivation of Planctomycetes and their phenomic and genomic characterization uncovers novel biology.</title>
        <authorList>
            <person name="Wiegand S."/>
            <person name="Jogler M."/>
            <person name="Boedeker C."/>
            <person name="Pinto D."/>
            <person name="Vollmers J."/>
            <person name="Rivas-Marin E."/>
            <person name="Kohn T."/>
            <person name="Peeters S.H."/>
            <person name="Heuer A."/>
            <person name="Rast P."/>
            <person name="Oberbeckmann S."/>
            <person name="Bunk B."/>
            <person name="Jeske O."/>
            <person name="Meyerdierks A."/>
            <person name="Storesund J.E."/>
            <person name="Kallscheuer N."/>
            <person name="Luecker S."/>
            <person name="Lage O.M."/>
            <person name="Pohl T."/>
            <person name="Merkel B.J."/>
            <person name="Hornburger P."/>
            <person name="Mueller R.-W."/>
            <person name="Bruemmer F."/>
            <person name="Labrenz M."/>
            <person name="Spormann A.M."/>
            <person name="Op den Camp H."/>
            <person name="Overmann J."/>
            <person name="Amann R."/>
            <person name="Jetten M.S.M."/>
            <person name="Mascher T."/>
            <person name="Medema M.H."/>
            <person name="Devos D.P."/>
            <person name="Kaster A.-K."/>
            <person name="Ovreas L."/>
            <person name="Rohde M."/>
            <person name="Galperin M.Y."/>
            <person name="Jogler C."/>
        </authorList>
    </citation>
    <scope>NUCLEOTIDE SEQUENCE [LARGE SCALE GENOMIC DNA]</scope>
    <source>
        <strain evidence="1 2">Q31a</strain>
    </source>
</reference>
<name>A0A518GEM6_9BACT</name>
<dbReference type="KEGG" id="ahel:Q31a_54240"/>
<accession>A0A518GEM6</accession>
<proteinExistence type="predicted"/>
<evidence type="ECO:0000313" key="1">
    <source>
        <dbReference type="EMBL" id="QDV27043.1"/>
    </source>
</evidence>
<keyword evidence="2" id="KW-1185">Reference proteome</keyword>
<evidence type="ECO:0000313" key="2">
    <source>
        <dbReference type="Proteomes" id="UP000318017"/>
    </source>
</evidence>
<protein>
    <submittedName>
        <fullName evidence="1">Uncharacterized protein</fullName>
    </submittedName>
</protein>
<organism evidence="1 2">
    <name type="scientific">Aureliella helgolandensis</name>
    <dbReference type="NCBI Taxonomy" id="2527968"/>
    <lineage>
        <taxon>Bacteria</taxon>
        <taxon>Pseudomonadati</taxon>
        <taxon>Planctomycetota</taxon>
        <taxon>Planctomycetia</taxon>
        <taxon>Pirellulales</taxon>
        <taxon>Pirellulaceae</taxon>
        <taxon>Aureliella</taxon>
    </lineage>
</organism>
<gene>
    <name evidence="1" type="ORF">Q31a_54240</name>
</gene>
<dbReference type="AlphaFoldDB" id="A0A518GEM6"/>
<dbReference type="EMBL" id="CP036298">
    <property type="protein sequence ID" value="QDV27043.1"/>
    <property type="molecule type" value="Genomic_DNA"/>
</dbReference>
<dbReference type="Proteomes" id="UP000318017">
    <property type="component" value="Chromosome"/>
</dbReference>